<name>A0A7C4JLU7_STAMA</name>
<comment type="caution">
    <text evidence="1">The sequence shown here is derived from an EMBL/GenBank/DDBJ whole genome shotgun (WGS) entry which is preliminary data.</text>
</comment>
<protein>
    <submittedName>
        <fullName evidence="1">Uncharacterized protein</fullName>
    </submittedName>
</protein>
<dbReference type="EMBL" id="DTBP01000013">
    <property type="protein sequence ID" value="HGQ73777.1"/>
    <property type="molecule type" value="Genomic_DNA"/>
</dbReference>
<accession>A0A7C4JLU7</accession>
<gene>
    <name evidence="1" type="ORF">ENU20_01690</name>
</gene>
<evidence type="ECO:0000313" key="1">
    <source>
        <dbReference type="EMBL" id="HGQ73777.1"/>
    </source>
</evidence>
<dbReference type="AlphaFoldDB" id="A0A7C4JLU7"/>
<reference evidence="1" key="1">
    <citation type="journal article" date="2020" name="mSystems">
        <title>Genome- and Community-Level Interaction Insights into Carbon Utilization and Element Cycling Functions of Hydrothermarchaeota in Hydrothermal Sediment.</title>
        <authorList>
            <person name="Zhou Z."/>
            <person name="Liu Y."/>
            <person name="Xu W."/>
            <person name="Pan J."/>
            <person name="Luo Z.H."/>
            <person name="Li M."/>
        </authorList>
    </citation>
    <scope>NUCLEOTIDE SEQUENCE [LARGE SCALE GENOMIC DNA]</scope>
    <source>
        <strain evidence="1">SpSt-648</strain>
    </source>
</reference>
<organism evidence="1">
    <name type="scientific">Staphylothermus marinus</name>
    <dbReference type="NCBI Taxonomy" id="2280"/>
    <lineage>
        <taxon>Archaea</taxon>
        <taxon>Thermoproteota</taxon>
        <taxon>Thermoprotei</taxon>
        <taxon>Desulfurococcales</taxon>
        <taxon>Desulfurococcaceae</taxon>
        <taxon>Staphylothermus</taxon>
    </lineage>
</organism>
<sequence length="141" mass="16715">MKSIRRIKWLDGYLLLETTFDYIMLKSANIAIEVKPKTIIVKGAENYRIYRTSFSQYIYVYFVEKLKPFTNYSSNNYSLENLSIRIENVKTSIGDFCIIKLPEQFNIQHLIITEEKICIAIHLKRKLTTELIENTVIIYVY</sequence>
<proteinExistence type="predicted"/>